<name>A0ABT0M0D9_9RHOB</name>
<comment type="caution">
    <text evidence="2">The sequence shown here is derived from an EMBL/GenBank/DDBJ whole genome shotgun (WGS) entry which is preliminary data.</text>
</comment>
<evidence type="ECO:0000259" key="1">
    <source>
        <dbReference type="Pfam" id="PF18735"/>
    </source>
</evidence>
<accession>A0ABT0M0D9</accession>
<gene>
    <name evidence="2" type="ORF">M3N55_06285</name>
</gene>
<evidence type="ECO:0000313" key="3">
    <source>
        <dbReference type="Proteomes" id="UP001202550"/>
    </source>
</evidence>
<proteinExistence type="predicted"/>
<protein>
    <submittedName>
        <fullName evidence="2">HEPN domain-containing protein</fullName>
    </submittedName>
</protein>
<dbReference type="Proteomes" id="UP001202550">
    <property type="component" value="Unassembled WGS sequence"/>
</dbReference>
<dbReference type="RefSeq" id="WP_249057511.1">
    <property type="nucleotide sequence ID" value="NZ_JALZWP010000004.1"/>
</dbReference>
<evidence type="ECO:0000313" key="2">
    <source>
        <dbReference type="EMBL" id="MCL1628335.1"/>
    </source>
</evidence>
<dbReference type="EMBL" id="JALZWP010000004">
    <property type="protein sequence ID" value="MCL1628335.1"/>
    <property type="molecule type" value="Genomic_DNA"/>
</dbReference>
<dbReference type="Pfam" id="PF18735">
    <property type="entry name" value="HEPN_RiboL-PSP"/>
    <property type="match status" value="1"/>
</dbReference>
<feature type="domain" description="RiboL-PSP-HEPN" evidence="1">
    <location>
        <begin position="12"/>
        <end position="177"/>
    </location>
</feature>
<reference evidence="2 3" key="1">
    <citation type="submission" date="2022-05" db="EMBL/GenBank/DDBJ databases">
        <title>Seasonal and diel survey of microbial diversity of the Tyrrhenian coast.</title>
        <authorList>
            <person name="Gattoni G."/>
            <person name="Corral P."/>
        </authorList>
    </citation>
    <scope>NUCLEOTIDE SEQUENCE [LARGE SCALE GENOMIC DNA]</scope>
    <source>
        <strain evidence="2 3">V10</strain>
    </source>
</reference>
<dbReference type="InterPro" id="IPR041519">
    <property type="entry name" value="HEPN_RiboL-PSP"/>
</dbReference>
<organism evidence="2 3">
    <name type="scientific">Roseinatronobacter domitianus</name>
    <dbReference type="NCBI Taxonomy" id="2940293"/>
    <lineage>
        <taxon>Bacteria</taxon>
        <taxon>Pseudomonadati</taxon>
        <taxon>Pseudomonadota</taxon>
        <taxon>Alphaproteobacteria</taxon>
        <taxon>Rhodobacterales</taxon>
        <taxon>Paracoccaceae</taxon>
        <taxon>Roseinatronobacter</taxon>
    </lineage>
</organism>
<sequence>MNDIVSENFQHIRAIARDINHKLDGTSSADQRLRNEIAGMFAVTVAASYEGIVRETLVGYAGKFHPKYRQHVEKDFENLNARIKIEDLKSYSRRFGLPVWTGHKVKKNSTTFHKILDDRRKVVERRFRADLIVSYTSIFTWRNSYAHERTTPATFNDVYQAHRVGQYVIKSFVQAFEEG</sequence>
<keyword evidence="3" id="KW-1185">Reference proteome</keyword>